<evidence type="ECO:0000256" key="6">
    <source>
        <dbReference type="RuleBase" id="RU366065"/>
    </source>
</evidence>
<proteinExistence type="inferred from homology"/>
<keyword evidence="1 6" id="KW-0813">Transport</keyword>
<dbReference type="AlphaFoldDB" id="A0A2V1B0E0"/>
<dbReference type="SMART" id="SM01399">
    <property type="entry name" value="Sybindin"/>
    <property type="match status" value="1"/>
</dbReference>
<dbReference type="VEuPathDB" id="FungiDB:CXQ85_002966"/>
<evidence type="ECO:0000256" key="2">
    <source>
        <dbReference type="ARBA" id="ARBA00022824"/>
    </source>
</evidence>
<evidence type="ECO:0000256" key="3">
    <source>
        <dbReference type="ARBA" id="ARBA00022892"/>
    </source>
</evidence>
<evidence type="ECO:0000313" key="8">
    <source>
        <dbReference type="EMBL" id="PVH23236.1"/>
    </source>
</evidence>
<dbReference type="Proteomes" id="UP000244309">
    <property type="component" value="Unassembled WGS sequence"/>
</dbReference>
<dbReference type="SUPFAM" id="SSF64356">
    <property type="entry name" value="SNARE-like"/>
    <property type="match status" value="1"/>
</dbReference>
<evidence type="ECO:0000256" key="7">
    <source>
        <dbReference type="SAM" id="MobiDB-lite"/>
    </source>
</evidence>
<comment type="subunit">
    <text evidence="6">Part of the multisubunit transport protein particle (TRAPP) complex.</text>
</comment>
<accession>A0A2V1B0E0</accession>
<organism evidence="8 9">
    <name type="scientific">Candidozyma haemuli</name>
    <dbReference type="NCBI Taxonomy" id="45357"/>
    <lineage>
        <taxon>Eukaryota</taxon>
        <taxon>Fungi</taxon>
        <taxon>Dikarya</taxon>
        <taxon>Ascomycota</taxon>
        <taxon>Saccharomycotina</taxon>
        <taxon>Pichiomycetes</taxon>
        <taxon>Metschnikowiaceae</taxon>
        <taxon>Candidozyma</taxon>
    </lineage>
</organism>
<gene>
    <name evidence="8" type="ORF">CXQ85_002966</name>
</gene>
<dbReference type="GO" id="GO:0005783">
    <property type="term" value="C:endoplasmic reticulum"/>
    <property type="evidence" value="ECO:0007669"/>
    <property type="project" value="UniProtKB-SubCell"/>
</dbReference>
<name>A0A2V1B0E0_9ASCO</name>
<comment type="similarity">
    <text evidence="5">Belongs to the TRAPP small subunits family. BET5 subfamily.</text>
</comment>
<dbReference type="PANTHER" id="PTHR23249:SF16">
    <property type="entry name" value="TRAFFICKING PROTEIN PARTICLE COMPLEX SUBUNIT 1"/>
    <property type="match status" value="1"/>
</dbReference>
<dbReference type="STRING" id="45357.A0A2V1B0E0"/>
<dbReference type="GeneID" id="37008297"/>
<dbReference type="InterPro" id="IPR011012">
    <property type="entry name" value="Longin-like_dom_sf"/>
</dbReference>
<comment type="subcellular location">
    <subcellularLocation>
        <location evidence="6">Endoplasmic reticulum</location>
    </subcellularLocation>
    <subcellularLocation>
        <location evidence="6">Golgi apparatus</location>
        <location evidence="6">cis-Golgi network</location>
    </subcellularLocation>
</comment>
<feature type="compositionally biased region" description="Low complexity" evidence="7">
    <location>
        <begin position="32"/>
        <end position="44"/>
    </location>
</feature>
<reference evidence="8 9" key="1">
    <citation type="submission" date="2017-12" db="EMBL/GenBank/DDBJ databases">
        <title>Genome Sequence of a Multidrug-Resistant Candida haemulonii Isolate from a Patient with Chronic Leg Ulcers in Israel.</title>
        <authorList>
            <person name="Chow N.A."/>
            <person name="Gade L."/>
            <person name="Batra D."/>
            <person name="Rowe L.A."/>
            <person name="Ben-Ami R."/>
            <person name="Loparev V.N."/>
            <person name="Litvintseva A.P."/>
        </authorList>
    </citation>
    <scope>NUCLEOTIDE SEQUENCE [LARGE SCALE GENOMIC DNA]</scope>
    <source>
        <strain evidence="8 9">B11899</strain>
    </source>
</reference>
<keyword evidence="3 6" id="KW-0931">ER-Golgi transport</keyword>
<dbReference type="RefSeq" id="XP_025344176.1">
    <property type="nucleotide sequence ID" value="XM_025486626.1"/>
</dbReference>
<comment type="caution">
    <text evidence="8">The sequence shown here is derived from an EMBL/GenBank/DDBJ whole genome shotgun (WGS) entry which is preliminary data.</text>
</comment>
<keyword evidence="2 6" id="KW-0256">Endoplasmic reticulum</keyword>
<dbReference type="GO" id="GO:0030008">
    <property type="term" value="C:TRAPP complex"/>
    <property type="evidence" value="ECO:0007669"/>
    <property type="project" value="UniProtKB-UniRule"/>
</dbReference>
<dbReference type="InterPro" id="IPR007233">
    <property type="entry name" value="TRAPPC"/>
</dbReference>
<evidence type="ECO:0000256" key="4">
    <source>
        <dbReference type="ARBA" id="ARBA00023034"/>
    </source>
</evidence>
<keyword evidence="9" id="KW-1185">Reference proteome</keyword>
<dbReference type="GO" id="GO:0005794">
    <property type="term" value="C:Golgi apparatus"/>
    <property type="evidence" value="ECO:0007669"/>
    <property type="project" value="UniProtKB-SubCell"/>
</dbReference>
<feature type="region of interest" description="Disordered" evidence="7">
    <location>
        <begin position="27"/>
        <end position="50"/>
    </location>
</feature>
<evidence type="ECO:0000313" key="9">
    <source>
        <dbReference type="Proteomes" id="UP000244309"/>
    </source>
</evidence>
<dbReference type="PANTHER" id="PTHR23249">
    <property type="entry name" value="TRAFFICKING PROTEIN PARTICLE COMPLEX SUBUNIT"/>
    <property type="match status" value="1"/>
</dbReference>
<dbReference type="Pfam" id="PF04099">
    <property type="entry name" value="Sybindin"/>
    <property type="match status" value="1"/>
</dbReference>
<dbReference type="Gene3D" id="3.30.450.70">
    <property type="match status" value="1"/>
</dbReference>
<dbReference type="EMBL" id="PKFO01000010">
    <property type="protein sequence ID" value="PVH23236.1"/>
    <property type="molecule type" value="Genomic_DNA"/>
</dbReference>
<evidence type="ECO:0000256" key="5">
    <source>
        <dbReference type="ARBA" id="ARBA00038167"/>
    </source>
</evidence>
<dbReference type="GO" id="GO:0006888">
    <property type="term" value="P:endoplasmic reticulum to Golgi vesicle-mediated transport"/>
    <property type="evidence" value="ECO:0007669"/>
    <property type="project" value="UniProtKB-UniRule"/>
</dbReference>
<keyword evidence="4 6" id="KW-0333">Golgi apparatus</keyword>
<dbReference type="OrthoDB" id="3364529at2759"/>
<protein>
    <recommendedName>
        <fullName evidence="6">Trafficking protein particle complex subunit</fullName>
    </recommendedName>
</protein>
<evidence type="ECO:0000256" key="1">
    <source>
        <dbReference type="ARBA" id="ARBA00022448"/>
    </source>
</evidence>
<sequence>MTIYAFYIFDRHCSCIYSREYAHASQNPGTNTSSSQLPPTSASSNLGSVNKNNNSDTAKLLFGLIYSLKNLSSKLATSDSQNLLRSFSTGAYRVHFLESLSNYKFVLLSDLDTENLQNALWDLYSTVFLKTVVHNALSPVEFGENRISNASFIQQSDNYLSALPVFH</sequence>